<evidence type="ECO:0000313" key="3">
    <source>
        <dbReference type="Proteomes" id="UP000238937"/>
    </source>
</evidence>
<proteinExistence type="predicted"/>
<accession>A0A2T1GGB8</accession>
<reference evidence="2 3" key="1">
    <citation type="submission" date="2018-03" db="EMBL/GenBank/DDBJ databases">
        <title>The ancient ancestry and fast evolution of plastids.</title>
        <authorList>
            <person name="Moore K.R."/>
            <person name="Magnabosco C."/>
            <person name="Momper L."/>
            <person name="Gold D.A."/>
            <person name="Bosak T."/>
            <person name="Fournier G.P."/>
        </authorList>
    </citation>
    <scope>NUCLEOTIDE SEQUENCE [LARGE SCALE GENOMIC DNA]</scope>
    <source>
        <strain evidence="2 3">CCALA 037</strain>
    </source>
</reference>
<sequence>MYDNTCKYLAEKFPEDFASWLIGERVSLVEMNPTELNVEPIRADSIILLTNESLILHLEFQTSPDPDMPFRMADYRLRAYRKFGTKPMRQIVIYLKRTQSELVYQNTFEILNTRHQFESIRLWEQPASIFLASQGLYPFASLAQTDEPESVLRSVAARIEDIATPSIQADLAATASVLAGLVLDRERVKQILRRDIMRESVIYQDILAEGEVKGKIEEARVFVIRLLTRKLGSVNSDLLVKIEALSLERLESLGEDLLDFTAIADLENWLV</sequence>
<feature type="domain" description="DUF4351" evidence="1">
    <location>
        <begin position="213"/>
        <end position="270"/>
    </location>
</feature>
<name>A0A2T1GGB8_9CYAN</name>
<dbReference type="RefSeq" id="WP_106304161.1">
    <property type="nucleotide sequence ID" value="NZ_PVWO01000113.1"/>
</dbReference>
<protein>
    <recommendedName>
        <fullName evidence="1">DUF4351 domain-containing protein</fullName>
    </recommendedName>
</protein>
<dbReference type="InterPro" id="IPR025587">
    <property type="entry name" value="DUF4351"/>
</dbReference>
<evidence type="ECO:0000259" key="1">
    <source>
        <dbReference type="Pfam" id="PF14261"/>
    </source>
</evidence>
<dbReference type="AlphaFoldDB" id="A0A2T1GGB8"/>
<organism evidence="2 3">
    <name type="scientific">Chamaesiphon polymorphus CCALA 037</name>
    <dbReference type="NCBI Taxonomy" id="2107692"/>
    <lineage>
        <taxon>Bacteria</taxon>
        <taxon>Bacillati</taxon>
        <taxon>Cyanobacteriota</taxon>
        <taxon>Cyanophyceae</taxon>
        <taxon>Gomontiellales</taxon>
        <taxon>Chamaesiphonaceae</taxon>
        <taxon>Chamaesiphon</taxon>
    </lineage>
</organism>
<keyword evidence="3" id="KW-1185">Reference proteome</keyword>
<dbReference type="NCBIfam" id="TIGR01784">
    <property type="entry name" value="T_den_put_tspse"/>
    <property type="match status" value="1"/>
</dbReference>
<evidence type="ECO:0000313" key="2">
    <source>
        <dbReference type="EMBL" id="PSB56684.1"/>
    </source>
</evidence>
<dbReference type="Pfam" id="PF14261">
    <property type="entry name" value="DUF4351"/>
    <property type="match status" value="1"/>
</dbReference>
<dbReference type="PANTHER" id="PTHR34613:SF1">
    <property type="entry name" value="SLL6017 PROTEIN"/>
    <property type="match status" value="1"/>
</dbReference>
<dbReference type="PANTHER" id="PTHR34613">
    <property type="entry name" value="SLL0800 PROTEIN"/>
    <property type="match status" value="1"/>
</dbReference>
<gene>
    <name evidence="2" type="ORF">C7B77_11065</name>
</gene>
<dbReference type="OrthoDB" id="458251at2"/>
<dbReference type="EMBL" id="PVWO01000113">
    <property type="protein sequence ID" value="PSB56684.1"/>
    <property type="molecule type" value="Genomic_DNA"/>
</dbReference>
<dbReference type="InterPro" id="IPR010106">
    <property type="entry name" value="RpnA"/>
</dbReference>
<comment type="caution">
    <text evidence="2">The sequence shown here is derived from an EMBL/GenBank/DDBJ whole genome shotgun (WGS) entry which is preliminary data.</text>
</comment>
<dbReference type="Proteomes" id="UP000238937">
    <property type="component" value="Unassembled WGS sequence"/>
</dbReference>